<evidence type="ECO:0000256" key="2">
    <source>
        <dbReference type="ARBA" id="ARBA00022490"/>
    </source>
</evidence>
<dbReference type="Pfam" id="PF02609">
    <property type="entry name" value="Exonuc_VII_S"/>
    <property type="match status" value="1"/>
</dbReference>
<evidence type="ECO:0000256" key="5">
    <source>
        <dbReference type="ARBA" id="ARBA00022839"/>
    </source>
</evidence>
<comment type="subcellular location">
    <subcellularLocation>
        <location evidence="6">Cytoplasm</location>
    </subcellularLocation>
</comment>
<gene>
    <name evidence="6" type="primary">xseB</name>
    <name evidence="7" type="ORF">DEM25_009230</name>
</gene>
<keyword evidence="4 6" id="KW-0378">Hydrolase</keyword>
<evidence type="ECO:0000256" key="6">
    <source>
        <dbReference type="HAMAP-Rule" id="MF_00337"/>
    </source>
</evidence>
<dbReference type="Proteomes" id="UP000246132">
    <property type="component" value="Unassembled WGS sequence"/>
</dbReference>
<dbReference type="AlphaFoldDB" id="A0A3A8ALP5"/>
<evidence type="ECO:0000313" key="8">
    <source>
        <dbReference type="Proteomes" id="UP000246132"/>
    </source>
</evidence>
<dbReference type="NCBIfam" id="TIGR01280">
    <property type="entry name" value="xseB"/>
    <property type="match status" value="1"/>
</dbReference>
<comment type="catalytic activity">
    <reaction evidence="6">
        <text>Exonucleolytic cleavage in either 5'- to 3'- or 3'- to 5'-direction to yield nucleoside 5'-phosphates.</text>
        <dbReference type="EC" id="3.1.11.6"/>
    </reaction>
</comment>
<keyword evidence="8" id="KW-1185">Reference proteome</keyword>
<name>A0A3A8ALP5_9HYPH</name>
<reference evidence="7 8" key="1">
    <citation type="journal article" date="2018" name="Int. J. Syst. Bacteriol.">
        <title>Oceaniradius stylonemae gen. nov., sp. nov., isolated from a red alga, Stylonema cornu-cervi.</title>
        <authorList>
            <person name="Jeong S."/>
        </authorList>
    </citation>
    <scope>NUCLEOTIDE SEQUENCE [LARGE SCALE GENOMIC DNA]</scope>
    <source>
        <strain evidence="7 8">StC1</strain>
    </source>
</reference>
<sequence length="83" mass="9091">MSETDPNADVTGLSFEKALEELEKIVDRLERGDVALEESIAIYERGEALRARCDTLLKAAELKIEKIKTGRDGQATGTEPLGD</sequence>
<evidence type="ECO:0000256" key="4">
    <source>
        <dbReference type="ARBA" id="ARBA00022801"/>
    </source>
</evidence>
<dbReference type="GO" id="GO:0005829">
    <property type="term" value="C:cytosol"/>
    <property type="evidence" value="ECO:0007669"/>
    <property type="project" value="TreeGrafter"/>
</dbReference>
<dbReference type="InterPro" id="IPR037004">
    <property type="entry name" value="Exonuc_VII_ssu_sf"/>
</dbReference>
<dbReference type="PIRSF" id="PIRSF006488">
    <property type="entry name" value="Exonuc_VII_S"/>
    <property type="match status" value="1"/>
</dbReference>
<dbReference type="EC" id="3.1.11.6" evidence="6"/>
<keyword evidence="3 6" id="KW-0540">Nuclease</keyword>
<proteinExistence type="inferred from homology"/>
<dbReference type="SUPFAM" id="SSF116842">
    <property type="entry name" value="XseB-like"/>
    <property type="match status" value="1"/>
</dbReference>
<dbReference type="PANTHER" id="PTHR34137">
    <property type="entry name" value="EXODEOXYRIBONUCLEASE 7 SMALL SUBUNIT"/>
    <property type="match status" value="1"/>
</dbReference>
<dbReference type="EMBL" id="QFWV02000005">
    <property type="protein sequence ID" value="RKF06823.1"/>
    <property type="molecule type" value="Genomic_DNA"/>
</dbReference>
<dbReference type="GO" id="GO:0009318">
    <property type="term" value="C:exodeoxyribonuclease VII complex"/>
    <property type="evidence" value="ECO:0007669"/>
    <property type="project" value="UniProtKB-UniRule"/>
</dbReference>
<keyword evidence="2 6" id="KW-0963">Cytoplasm</keyword>
<dbReference type="HAMAP" id="MF_00337">
    <property type="entry name" value="Exonuc_7_S"/>
    <property type="match status" value="1"/>
</dbReference>
<dbReference type="Gene3D" id="1.10.287.1040">
    <property type="entry name" value="Exonuclease VII, small subunit"/>
    <property type="match status" value="1"/>
</dbReference>
<organism evidence="7 8">
    <name type="scientific">Oceaniradius stylonematis</name>
    <dbReference type="NCBI Taxonomy" id="2184161"/>
    <lineage>
        <taxon>Bacteria</taxon>
        <taxon>Pseudomonadati</taxon>
        <taxon>Pseudomonadota</taxon>
        <taxon>Alphaproteobacteria</taxon>
        <taxon>Hyphomicrobiales</taxon>
        <taxon>Ahrensiaceae</taxon>
        <taxon>Oceaniradius</taxon>
    </lineage>
</organism>
<evidence type="ECO:0000256" key="3">
    <source>
        <dbReference type="ARBA" id="ARBA00022722"/>
    </source>
</evidence>
<dbReference type="PANTHER" id="PTHR34137:SF1">
    <property type="entry name" value="EXODEOXYRIBONUCLEASE 7 SMALL SUBUNIT"/>
    <property type="match status" value="1"/>
</dbReference>
<evidence type="ECO:0000313" key="7">
    <source>
        <dbReference type="EMBL" id="RKF06823.1"/>
    </source>
</evidence>
<comment type="similarity">
    <text evidence="1 6">Belongs to the XseB family.</text>
</comment>
<dbReference type="GO" id="GO:0008855">
    <property type="term" value="F:exodeoxyribonuclease VII activity"/>
    <property type="evidence" value="ECO:0007669"/>
    <property type="project" value="UniProtKB-UniRule"/>
</dbReference>
<dbReference type="InterPro" id="IPR003761">
    <property type="entry name" value="Exonuc_VII_S"/>
</dbReference>
<keyword evidence="5 6" id="KW-0269">Exonuclease</keyword>
<evidence type="ECO:0000256" key="1">
    <source>
        <dbReference type="ARBA" id="ARBA00009998"/>
    </source>
</evidence>
<dbReference type="NCBIfam" id="NF002139">
    <property type="entry name" value="PRK00977.1-3"/>
    <property type="match status" value="1"/>
</dbReference>
<accession>A0A3A8ALP5</accession>
<comment type="caution">
    <text evidence="7">The sequence shown here is derived from an EMBL/GenBank/DDBJ whole genome shotgun (WGS) entry which is preliminary data.</text>
</comment>
<comment type="subunit">
    <text evidence="6">Heterooligomer composed of large and small subunits.</text>
</comment>
<dbReference type="OrthoDB" id="9808145at2"/>
<dbReference type="RefSeq" id="WP_109766624.1">
    <property type="nucleotide sequence ID" value="NZ_QFWV02000005.1"/>
</dbReference>
<dbReference type="GO" id="GO:0006308">
    <property type="term" value="P:DNA catabolic process"/>
    <property type="evidence" value="ECO:0007669"/>
    <property type="project" value="UniProtKB-UniRule"/>
</dbReference>
<comment type="function">
    <text evidence="6">Bidirectionally degrades single-stranded DNA into large acid-insoluble oligonucleotides, which are then degraded further into small acid-soluble oligonucleotides.</text>
</comment>
<protein>
    <recommendedName>
        <fullName evidence="6">Exodeoxyribonuclease 7 small subunit</fullName>
        <ecNumber evidence="6">3.1.11.6</ecNumber>
    </recommendedName>
    <alternativeName>
        <fullName evidence="6">Exodeoxyribonuclease VII small subunit</fullName>
        <shortName evidence="6">Exonuclease VII small subunit</shortName>
    </alternativeName>
</protein>